<dbReference type="Pfam" id="PF10342">
    <property type="entry name" value="Kre9_KNH"/>
    <property type="match status" value="1"/>
</dbReference>
<proteinExistence type="predicted"/>
<sequence length="245" mass="24140">MQISIFAALAALATFAQATVTKPAAGDQWVVGEQSTIKWETAGFSDKVDIALVPAGATDTSVVIAQIATQTANTGTQTWTPPSTMSAGDVSVIIVNSGQSSSANSVSVTQSSSTSGVFVIVLSSGSNNSNGHKKNGTETAAAGITTISSTATLTSHVTVAQNVTTPQTSAVEAKTTSAPFAFANGTTSAIAAGITASSTTLPSVSGTGAGGARQTFTGAASTVQLSRAQAVVSGGFAAVMALLFL</sequence>
<keyword evidence="5" id="KW-1185">Reference proteome</keyword>
<evidence type="ECO:0000256" key="2">
    <source>
        <dbReference type="SAM" id="SignalP"/>
    </source>
</evidence>
<evidence type="ECO:0000313" key="4">
    <source>
        <dbReference type="EMBL" id="KAG4417490.1"/>
    </source>
</evidence>
<evidence type="ECO:0000313" key="5">
    <source>
        <dbReference type="Proteomes" id="UP000664132"/>
    </source>
</evidence>
<dbReference type="InterPro" id="IPR018466">
    <property type="entry name" value="Kre9/Knh1-like_N"/>
</dbReference>
<evidence type="ECO:0000259" key="3">
    <source>
        <dbReference type="Pfam" id="PF10342"/>
    </source>
</evidence>
<dbReference type="Proteomes" id="UP000664132">
    <property type="component" value="Unassembled WGS sequence"/>
</dbReference>
<comment type="caution">
    <text evidence="4">The sequence shown here is derived from an EMBL/GenBank/DDBJ whole genome shotgun (WGS) entry which is preliminary data.</text>
</comment>
<protein>
    <recommendedName>
        <fullName evidence="3">Yeast cell wall synthesis Kre9/Knh1-like N-terminal domain-containing protein</fullName>
    </recommendedName>
</protein>
<accession>A0A8H7W534</accession>
<reference evidence="4" key="1">
    <citation type="submission" date="2021-02" db="EMBL/GenBank/DDBJ databases">
        <title>Genome sequence Cadophora malorum strain M34.</title>
        <authorList>
            <person name="Stefanovic E."/>
            <person name="Vu D."/>
            <person name="Scully C."/>
            <person name="Dijksterhuis J."/>
            <person name="Roader J."/>
            <person name="Houbraken J."/>
        </authorList>
    </citation>
    <scope>NUCLEOTIDE SEQUENCE</scope>
    <source>
        <strain evidence="4">M34</strain>
    </source>
</reference>
<keyword evidence="1 2" id="KW-0732">Signal</keyword>
<feature type="chain" id="PRO_5033990255" description="Yeast cell wall synthesis Kre9/Knh1-like N-terminal domain-containing protein" evidence="2">
    <location>
        <begin position="19"/>
        <end position="245"/>
    </location>
</feature>
<name>A0A8H7W534_9HELO</name>
<feature type="signal peptide" evidence="2">
    <location>
        <begin position="1"/>
        <end position="18"/>
    </location>
</feature>
<dbReference type="AlphaFoldDB" id="A0A8H7W534"/>
<feature type="domain" description="Yeast cell wall synthesis Kre9/Knh1-like N-terminal" evidence="3">
    <location>
        <begin position="22"/>
        <end position="98"/>
    </location>
</feature>
<organism evidence="4 5">
    <name type="scientific">Cadophora malorum</name>
    <dbReference type="NCBI Taxonomy" id="108018"/>
    <lineage>
        <taxon>Eukaryota</taxon>
        <taxon>Fungi</taxon>
        <taxon>Dikarya</taxon>
        <taxon>Ascomycota</taxon>
        <taxon>Pezizomycotina</taxon>
        <taxon>Leotiomycetes</taxon>
        <taxon>Helotiales</taxon>
        <taxon>Ploettnerulaceae</taxon>
        <taxon>Cadophora</taxon>
    </lineage>
</organism>
<dbReference type="EMBL" id="JAFJYH010000153">
    <property type="protein sequence ID" value="KAG4417490.1"/>
    <property type="molecule type" value="Genomic_DNA"/>
</dbReference>
<dbReference type="OrthoDB" id="3542162at2759"/>
<evidence type="ECO:0000256" key="1">
    <source>
        <dbReference type="ARBA" id="ARBA00022729"/>
    </source>
</evidence>
<gene>
    <name evidence="4" type="ORF">IFR04_009373</name>
</gene>